<dbReference type="InterPro" id="IPR036736">
    <property type="entry name" value="ACP-like_sf"/>
</dbReference>
<keyword evidence="2" id="KW-0597">Phosphoprotein</keyword>
<evidence type="ECO:0000313" key="8">
    <source>
        <dbReference type="Proteomes" id="UP000562929"/>
    </source>
</evidence>
<dbReference type="PIRSF" id="PIRSF001617">
    <property type="entry name" value="Alpha-AR"/>
    <property type="match status" value="1"/>
</dbReference>
<evidence type="ECO:0000256" key="2">
    <source>
        <dbReference type="ARBA" id="ARBA00022553"/>
    </source>
</evidence>
<feature type="region of interest" description="Disordered" evidence="5">
    <location>
        <begin position="29"/>
        <end position="50"/>
    </location>
</feature>
<sequence length="1160" mass="124877">MALNAENLSHDQMSMAADIGPVMPSLDPLLAESLQDPNPPSSAPEETMAGEGGYEDVAVSGLGLAELFHRQTVKRAASVAVVDGCRTLTYRQLDARAVRLARVLNRDGGAAGLREEVVGIVVRHGVADVVAQMAVLYAGGSCAPMDPTLVDHQIEARLKRLGARFVLVDGENGKRAFPFDTVCIDDEGDDTDEEEEVKSWPDLTPGATTPEIKPRPTPSAEAVKTSELLLTPDLAALALSGAPVKAPLSPKQRLLREVTPASTPGLTSGPTRSGAETPVTYPVPTGPEHRTHLIHTSGTTGEAKAVQIAGRSVIHVAHHVPLEPLRSSDVVAHVNNSSFDVSLIDVWAPLLRGASIAVLSKAVLLDPPAMEREIERLGVTVMATTTALLNLVAFTHPTAFSGLRICFIGGEQANVGAIKVVLEKGPPGMLVNAYGPTECCVFCLARVVRHEDVEAGSVSIGTAIGRNEALVVDDEGRLSEEGELWIAGPGLSPGYANHPEKTEAAFPVLADGRRVYRTGDIVRRRQDGQMDYIGRRDHQVKVRGFRIELGAVEAALLQTALFSEAVALKMDIPRLGAGSILVAYVVPVHVSEPPVVSEALAKVRHLLPEYMVPQLEMVERLPLSSHAKVDRNKLAELFASRWATTMTTTTTTGEEEGKDKINKVFDAASRPGEVRDAMAHLWESILAVPSRAFGDSDDFISLGGSSLQASLLVSQIRQTFGLEIPLLTLYRDFSLGAVSSVVSAGLVGSVPAPPDERETWIADGLIGDALPIPTGQVIDWRAEGEGRVFVTGATGFVGAFLMADLMVDEKVERVCCLVRAADAVEGLGRIRAGMEKYGLWKDDFVERLLVVTGLLEDENLGLGVDGFEAVASWASVIFHLGARVNYTQPYGLHRAANTLGTLNVVRLSTAGHRLKPLHYVSSISCFGPTGLMTGAKLVREDEPLLRHIDALPLDHGYAQSQWVAERLVGRLIERGFPIAVYRPGFVTGHSRTGACNRDDFVSRLIEACCEMGCYPLLPNQRKEFVPVDYVCAAILHIAASPTSPGKAFHIVPPSREASVDMDATMDLVGRARNTPLRGVPYGEWVERLAVVAPLRLLPLQPMLAEKIRGGRTRWELYENMPVYDTSNTDAALADYPGGLVLPELDEGLMKRYIDFIEGSK</sequence>
<dbReference type="InterPro" id="IPR036291">
    <property type="entry name" value="NAD(P)-bd_dom_sf"/>
</dbReference>
<evidence type="ECO:0000256" key="3">
    <source>
        <dbReference type="ARBA" id="ARBA00022598"/>
    </source>
</evidence>
<dbReference type="InterPro" id="IPR010080">
    <property type="entry name" value="Thioester_reductase-like_dom"/>
</dbReference>
<evidence type="ECO:0000256" key="1">
    <source>
        <dbReference type="ARBA" id="ARBA00022450"/>
    </source>
</evidence>
<dbReference type="SUPFAM" id="SSF47336">
    <property type="entry name" value="ACP-like"/>
    <property type="match status" value="1"/>
</dbReference>
<keyword evidence="3" id="KW-0436">Ligase</keyword>
<protein>
    <submittedName>
        <fullName evidence="7">Putative NRPS-like enzyme</fullName>
    </submittedName>
</protein>
<evidence type="ECO:0000259" key="6">
    <source>
        <dbReference type="PROSITE" id="PS50075"/>
    </source>
</evidence>
<dbReference type="InterPro" id="IPR000873">
    <property type="entry name" value="AMP-dep_synth/lig_dom"/>
</dbReference>
<feature type="compositionally biased region" description="Acidic residues" evidence="5">
    <location>
        <begin position="185"/>
        <end position="196"/>
    </location>
</feature>
<name>A0A8H4Q5Z8_9HYPO</name>
<dbReference type="EMBL" id="JAACLJ010000004">
    <property type="protein sequence ID" value="KAF4587292.1"/>
    <property type="molecule type" value="Genomic_DNA"/>
</dbReference>
<dbReference type="InterPro" id="IPR020845">
    <property type="entry name" value="AMP-binding_CS"/>
</dbReference>
<dbReference type="InterPro" id="IPR045851">
    <property type="entry name" value="AMP-bd_C_sf"/>
</dbReference>
<dbReference type="AlphaFoldDB" id="A0A8H4Q5Z8"/>
<evidence type="ECO:0000256" key="5">
    <source>
        <dbReference type="SAM" id="MobiDB-lite"/>
    </source>
</evidence>
<dbReference type="GO" id="GO:0016874">
    <property type="term" value="F:ligase activity"/>
    <property type="evidence" value="ECO:0007669"/>
    <property type="project" value="UniProtKB-KW"/>
</dbReference>
<gene>
    <name evidence="7" type="ORF">GQ602_003985</name>
</gene>
<dbReference type="SUPFAM" id="SSF56801">
    <property type="entry name" value="Acetyl-CoA synthetase-like"/>
    <property type="match status" value="1"/>
</dbReference>
<dbReference type="Gene3D" id="3.40.50.720">
    <property type="entry name" value="NAD(P)-binding Rossmann-like Domain"/>
    <property type="match status" value="1"/>
</dbReference>
<dbReference type="PANTHER" id="PTHR44845:SF6">
    <property type="entry name" value="BETA-ALANINE-ACTIVATING ENZYME"/>
    <property type="match status" value="1"/>
</dbReference>
<dbReference type="Gene3D" id="1.10.1200.10">
    <property type="entry name" value="ACP-like"/>
    <property type="match status" value="1"/>
</dbReference>
<accession>A0A8H4Q5Z8</accession>
<dbReference type="Proteomes" id="UP000562929">
    <property type="component" value="Unassembled WGS sequence"/>
</dbReference>
<dbReference type="Gene3D" id="3.40.50.980">
    <property type="match status" value="2"/>
</dbReference>
<comment type="similarity">
    <text evidence="4">Belongs to the NRP synthetase family.</text>
</comment>
<dbReference type="InterPro" id="IPR013120">
    <property type="entry name" value="FAR_NAD-bd"/>
</dbReference>
<dbReference type="NCBIfam" id="TIGR01746">
    <property type="entry name" value="Thioester-redct"/>
    <property type="match status" value="1"/>
</dbReference>
<evidence type="ECO:0000313" key="7">
    <source>
        <dbReference type="EMBL" id="KAF4587292.1"/>
    </source>
</evidence>
<reference evidence="7 8" key="1">
    <citation type="journal article" date="2020" name="G3 (Bethesda)">
        <title>Genetic Underpinnings of Host Manipulation by Ophiocordyceps as Revealed by Comparative Transcriptomics.</title>
        <authorList>
            <person name="Will I."/>
            <person name="Das B."/>
            <person name="Trinh T."/>
            <person name="Brachmann A."/>
            <person name="Ohm R.A."/>
            <person name="de Bekker C."/>
        </authorList>
    </citation>
    <scope>NUCLEOTIDE SEQUENCE [LARGE SCALE GENOMIC DNA]</scope>
    <source>
        <strain evidence="7 8">EC05</strain>
    </source>
</reference>
<comment type="caution">
    <text evidence="7">The sequence shown here is derived from an EMBL/GenBank/DDBJ whole genome shotgun (WGS) entry which is preliminary data.</text>
</comment>
<dbReference type="PANTHER" id="PTHR44845">
    <property type="entry name" value="CARRIER DOMAIN-CONTAINING PROTEIN"/>
    <property type="match status" value="1"/>
</dbReference>
<keyword evidence="8" id="KW-1185">Reference proteome</keyword>
<dbReference type="Pfam" id="PF07993">
    <property type="entry name" value="NAD_binding_4"/>
    <property type="match status" value="1"/>
</dbReference>
<organism evidence="7 8">
    <name type="scientific">Ophiocordyceps camponoti-floridani</name>
    <dbReference type="NCBI Taxonomy" id="2030778"/>
    <lineage>
        <taxon>Eukaryota</taxon>
        <taxon>Fungi</taxon>
        <taxon>Dikarya</taxon>
        <taxon>Ascomycota</taxon>
        <taxon>Pezizomycotina</taxon>
        <taxon>Sordariomycetes</taxon>
        <taxon>Hypocreomycetidae</taxon>
        <taxon>Hypocreales</taxon>
        <taxon>Ophiocordycipitaceae</taxon>
        <taxon>Ophiocordyceps</taxon>
    </lineage>
</organism>
<proteinExistence type="inferred from homology"/>
<evidence type="ECO:0000256" key="4">
    <source>
        <dbReference type="ARBA" id="ARBA00029454"/>
    </source>
</evidence>
<dbReference type="SUPFAM" id="SSF51735">
    <property type="entry name" value="NAD(P)-binding Rossmann-fold domains"/>
    <property type="match status" value="1"/>
</dbReference>
<dbReference type="Gene3D" id="3.30.300.30">
    <property type="match status" value="1"/>
</dbReference>
<feature type="region of interest" description="Disordered" evidence="5">
    <location>
        <begin position="185"/>
        <end position="218"/>
    </location>
</feature>
<dbReference type="Pfam" id="PF00550">
    <property type="entry name" value="PP-binding"/>
    <property type="match status" value="1"/>
</dbReference>
<feature type="domain" description="Carrier" evidence="6">
    <location>
        <begin position="669"/>
        <end position="746"/>
    </location>
</feature>
<dbReference type="OrthoDB" id="408177at2759"/>
<dbReference type="PROSITE" id="PS50075">
    <property type="entry name" value="CARRIER"/>
    <property type="match status" value="1"/>
</dbReference>
<dbReference type="Pfam" id="PF00501">
    <property type="entry name" value="AMP-binding"/>
    <property type="match status" value="1"/>
</dbReference>
<dbReference type="CDD" id="cd05235">
    <property type="entry name" value="SDR_e1"/>
    <property type="match status" value="1"/>
</dbReference>
<dbReference type="Gene3D" id="3.40.50.12780">
    <property type="entry name" value="N-terminal domain of ligase-like"/>
    <property type="match status" value="1"/>
</dbReference>
<dbReference type="PROSITE" id="PS00455">
    <property type="entry name" value="AMP_BINDING"/>
    <property type="match status" value="1"/>
</dbReference>
<dbReference type="InterPro" id="IPR009081">
    <property type="entry name" value="PP-bd_ACP"/>
</dbReference>
<keyword evidence="1" id="KW-0596">Phosphopantetheine</keyword>
<dbReference type="InterPro" id="IPR042099">
    <property type="entry name" value="ANL_N_sf"/>
</dbReference>